<sequence length="83" mass="8967">MESTTIIVKNPNGIEASVAVKIVQKANEFPCRITISHKQRTVNAKSLLGVLALAINNRDEVILTADGEHESSALEELSRVLNG</sequence>
<dbReference type="InterPro" id="IPR035895">
    <property type="entry name" value="HPr-like_sf"/>
</dbReference>
<dbReference type="Pfam" id="PF00381">
    <property type="entry name" value="PTS-HPr"/>
    <property type="match status" value="1"/>
</dbReference>
<comment type="subcellular location">
    <subcellularLocation>
        <location evidence="1">Cytoplasm</location>
    </subcellularLocation>
</comment>
<dbReference type="SUPFAM" id="SSF55594">
    <property type="entry name" value="HPr-like"/>
    <property type="match status" value="1"/>
</dbReference>
<evidence type="ECO:0000256" key="2">
    <source>
        <dbReference type="ARBA" id="ARBA00022490"/>
    </source>
</evidence>
<protein>
    <submittedName>
        <fullName evidence="5">HPr family phosphocarrier protein</fullName>
    </submittedName>
</protein>
<dbReference type="Proteomes" id="UP001477672">
    <property type="component" value="Unassembled WGS sequence"/>
</dbReference>
<reference evidence="5 6" key="1">
    <citation type="submission" date="2024-03" db="EMBL/GenBank/DDBJ databases">
        <title>Human intestinal bacterial collection.</title>
        <authorList>
            <person name="Pauvert C."/>
            <person name="Hitch T.C.A."/>
            <person name="Clavel T."/>
        </authorList>
    </citation>
    <scope>NUCLEOTIDE SEQUENCE [LARGE SCALE GENOMIC DNA]</scope>
    <source>
        <strain evidence="5 6">CLA-JM-H11</strain>
    </source>
</reference>
<evidence type="ECO:0000313" key="5">
    <source>
        <dbReference type="EMBL" id="MEQ2521520.1"/>
    </source>
</evidence>
<dbReference type="InterPro" id="IPR000032">
    <property type="entry name" value="HPr-like"/>
</dbReference>
<dbReference type="Gene3D" id="3.30.1340.10">
    <property type="entry name" value="HPr-like"/>
    <property type="match status" value="1"/>
</dbReference>
<evidence type="ECO:0000256" key="3">
    <source>
        <dbReference type="ARBA" id="ARBA00022683"/>
    </source>
</evidence>
<comment type="caution">
    <text evidence="5">The sequence shown here is derived from an EMBL/GenBank/DDBJ whole genome shotgun (WGS) entry which is preliminary data.</text>
</comment>
<organism evidence="5 6">
    <name type="scientific">Ruthenibacterium intestinale</name>
    <dbReference type="NCBI Taxonomy" id="3133163"/>
    <lineage>
        <taxon>Bacteria</taxon>
        <taxon>Bacillati</taxon>
        <taxon>Bacillota</taxon>
        <taxon>Clostridia</taxon>
        <taxon>Eubacteriales</taxon>
        <taxon>Oscillospiraceae</taxon>
        <taxon>Ruthenibacterium</taxon>
    </lineage>
</organism>
<feature type="domain" description="HPr" evidence="4">
    <location>
        <begin position="1"/>
        <end position="83"/>
    </location>
</feature>
<dbReference type="InterPro" id="IPR050399">
    <property type="entry name" value="HPr"/>
</dbReference>
<keyword evidence="6" id="KW-1185">Reference proteome</keyword>
<evidence type="ECO:0000256" key="1">
    <source>
        <dbReference type="ARBA" id="ARBA00004496"/>
    </source>
</evidence>
<dbReference type="RefSeq" id="WP_349216979.1">
    <property type="nucleotide sequence ID" value="NZ_JBBMFA010000111.1"/>
</dbReference>
<accession>A0ABV1GI89</accession>
<evidence type="ECO:0000313" key="6">
    <source>
        <dbReference type="Proteomes" id="UP001477672"/>
    </source>
</evidence>
<proteinExistence type="predicted"/>
<dbReference type="PANTHER" id="PTHR33705:SF2">
    <property type="entry name" value="PHOSPHOCARRIER PROTEIN NPR"/>
    <property type="match status" value="1"/>
</dbReference>
<dbReference type="EMBL" id="JBBMFA010000111">
    <property type="protein sequence ID" value="MEQ2521520.1"/>
    <property type="molecule type" value="Genomic_DNA"/>
</dbReference>
<dbReference type="PRINTS" id="PR00107">
    <property type="entry name" value="PHOSPHOCPHPR"/>
</dbReference>
<dbReference type="PROSITE" id="PS51350">
    <property type="entry name" value="PTS_HPR_DOM"/>
    <property type="match status" value="1"/>
</dbReference>
<dbReference type="NCBIfam" id="TIGR01003">
    <property type="entry name" value="PTS_HPr_family"/>
    <property type="match status" value="1"/>
</dbReference>
<name>A0ABV1GI89_9FIRM</name>
<dbReference type="PANTHER" id="PTHR33705">
    <property type="entry name" value="PHOSPHOCARRIER PROTEIN HPR"/>
    <property type="match status" value="1"/>
</dbReference>
<keyword evidence="3" id="KW-0598">Phosphotransferase system</keyword>
<evidence type="ECO:0000259" key="4">
    <source>
        <dbReference type="PROSITE" id="PS51350"/>
    </source>
</evidence>
<keyword evidence="2" id="KW-0963">Cytoplasm</keyword>
<gene>
    <name evidence="5" type="ORF">WMO24_13950</name>
</gene>